<sequence length="244" mass="27336">MSLIDIESAKKVGEIISQIPTAALTTATLTPKILPTQKQSPFEFPLRSTSSFPYILEKIGGEKMEKENSHQAYDEIMYQINAVQFNAGCSSSSTDLDKLIEFYNNHSDEDTMAQWMNIYEEQKLANSIAANTRAGNNNNNNNHYGGETNLGRFKNRDISDSVDDLLHQSPTKRIPKAIDALNKEAPFNRSMDLPITGADKDGFFALEKCQSVDFHTTKFDLPSARLLRSKELANIADIDDDTEY</sequence>
<organism evidence="1 2">
    <name type="scientific">Panagrolaimus sp. PS1159</name>
    <dbReference type="NCBI Taxonomy" id="55785"/>
    <lineage>
        <taxon>Eukaryota</taxon>
        <taxon>Metazoa</taxon>
        <taxon>Ecdysozoa</taxon>
        <taxon>Nematoda</taxon>
        <taxon>Chromadorea</taxon>
        <taxon>Rhabditida</taxon>
        <taxon>Tylenchina</taxon>
        <taxon>Panagrolaimomorpha</taxon>
        <taxon>Panagrolaimoidea</taxon>
        <taxon>Panagrolaimidae</taxon>
        <taxon>Panagrolaimus</taxon>
    </lineage>
</organism>
<name>A0AC35GMN4_9BILA</name>
<reference evidence="2" key="1">
    <citation type="submission" date="2022-11" db="UniProtKB">
        <authorList>
            <consortium name="WormBaseParasite"/>
        </authorList>
    </citation>
    <scope>IDENTIFICATION</scope>
</reference>
<proteinExistence type="predicted"/>
<evidence type="ECO:0000313" key="2">
    <source>
        <dbReference type="WBParaSite" id="PS1159_v2.g6643.t1"/>
    </source>
</evidence>
<protein>
    <submittedName>
        <fullName evidence="2">Uncharacterized protein</fullName>
    </submittedName>
</protein>
<dbReference type="Proteomes" id="UP000887580">
    <property type="component" value="Unplaced"/>
</dbReference>
<accession>A0AC35GMN4</accession>
<dbReference type="WBParaSite" id="PS1159_v2.g6643.t1">
    <property type="protein sequence ID" value="PS1159_v2.g6643.t1"/>
    <property type="gene ID" value="PS1159_v2.g6643"/>
</dbReference>
<evidence type="ECO:0000313" key="1">
    <source>
        <dbReference type="Proteomes" id="UP000887580"/>
    </source>
</evidence>